<comment type="similarity">
    <text evidence="2">Belongs to the Orn/Lys/Arg decarboxylase class-I family.</text>
</comment>
<reference evidence="8" key="1">
    <citation type="submission" date="2020-10" db="EMBL/GenBank/DDBJ databases">
        <authorList>
            <person name="Gilroy R."/>
        </authorList>
    </citation>
    <scope>NUCLEOTIDE SEQUENCE</scope>
    <source>
        <strain evidence="8">1063</strain>
    </source>
</reference>
<evidence type="ECO:0000313" key="9">
    <source>
        <dbReference type="Proteomes" id="UP000824088"/>
    </source>
</evidence>
<dbReference type="EMBL" id="DVMN01000048">
    <property type="protein sequence ID" value="HIU21125.1"/>
    <property type="molecule type" value="Genomic_DNA"/>
</dbReference>
<comment type="caution">
    <text evidence="8">The sequence shown here is derived from an EMBL/GenBank/DDBJ whole genome shotgun (WGS) entry which is preliminary data.</text>
</comment>
<organism evidence="8 9">
    <name type="scientific">Candidatus Limadaptatus stercorigallinarum</name>
    <dbReference type="NCBI Taxonomy" id="2840845"/>
    <lineage>
        <taxon>Bacteria</taxon>
        <taxon>Bacillati</taxon>
        <taxon>Bacillota</taxon>
        <taxon>Clostridia</taxon>
        <taxon>Eubacteriales</taxon>
        <taxon>Candidatus Limadaptatus</taxon>
    </lineage>
</organism>
<dbReference type="Gene3D" id="3.40.640.10">
    <property type="entry name" value="Type I PLP-dependent aspartate aminotransferase-like (Major domain)"/>
    <property type="match status" value="1"/>
</dbReference>
<feature type="domain" description="Orn/Lys/Arg decarboxylase C-terminal" evidence="7">
    <location>
        <begin position="404"/>
        <end position="455"/>
    </location>
</feature>
<evidence type="ECO:0000256" key="3">
    <source>
        <dbReference type="ARBA" id="ARBA00022793"/>
    </source>
</evidence>
<evidence type="ECO:0000259" key="6">
    <source>
        <dbReference type="Pfam" id="PF01276"/>
    </source>
</evidence>
<dbReference type="InterPro" id="IPR052357">
    <property type="entry name" value="Orn_Lys_Arg_decarboxylase-I"/>
</dbReference>
<dbReference type="GO" id="GO:0016831">
    <property type="term" value="F:carboxy-lyase activity"/>
    <property type="evidence" value="ECO:0007669"/>
    <property type="project" value="UniProtKB-KW"/>
</dbReference>
<accession>A0A9D1L1Y9</accession>
<dbReference type="PANTHER" id="PTHR43277">
    <property type="entry name" value="ARGININE DECARBOXYLASE"/>
    <property type="match status" value="1"/>
</dbReference>
<dbReference type="PANTHER" id="PTHR43277:SF4">
    <property type="entry name" value="ARGININE DECARBOXYLASE"/>
    <property type="match status" value="1"/>
</dbReference>
<comment type="cofactor">
    <cofactor evidence="1">
        <name>pyridoxal 5'-phosphate</name>
        <dbReference type="ChEBI" id="CHEBI:597326"/>
    </cofactor>
</comment>
<reference evidence="8" key="2">
    <citation type="journal article" date="2021" name="PeerJ">
        <title>Extensive microbial diversity within the chicken gut microbiome revealed by metagenomics and culture.</title>
        <authorList>
            <person name="Gilroy R."/>
            <person name="Ravi A."/>
            <person name="Getino M."/>
            <person name="Pursley I."/>
            <person name="Horton D.L."/>
            <person name="Alikhan N.F."/>
            <person name="Baker D."/>
            <person name="Gharbi K."/>
            <person name="Hall N."/>
            <person name="Watson M."/>
            <person name="Adriaenssens E.M."/>
            <person name="Foster-Nyarko E."/>
            <person name="Jarju S."/>
            <person name="Secka A."/>
            <person name="Antonio M."/>
            <person name="Oren A."/>
            <person name="Chaudhuri R.R."/>
            <person name="La Ragione R."/>
            <person name="Hildebrand F."/>
            <person name="Pallen M.J."/>
        </authorList>
    </citation>
    <scope>NUCLEOTIDE SEQUENCE</scope>
    <source>
        <strain evidence="8">1063</strain>
    </source>
</reference>
<dbReference type="InterPro" id="IPR008286">
    <property type="entry name" value="Prn/Lys/Arg_de-COase_C"/>
</dbReference>
<protein>
    <recommendedName>
        <fullName evidence="10">Arginine decarboxylase</fullName>
    </recommendedName>
</protein>
<proteinExistence type="inferred from homology"/>
<dbReference type="Gene3D" id="3.90.100.10">
    <property type="entry name" value="Orn/Lys/Arg decarboxylase, C-terminal domain"/>
    <property type="match status" value="1"/>
</dbReference>
<dbReference type="InterPro" id="IPR015421">
    <property type="entry name" value="PyrdxlP-dep_Trfase_major"/>
</dbReference>
<dbReference type="SUPFAM" id="SSF53383">
    <property type="entry name" value="PLP-dependent transferases"/>
    <property type="match status" value="1"/>
</dbReference>
<evidence type="ECO:0000256" key="4">
    <source>
        <dbReference type="ARBA" id="ARBA00022898"/>
    </source>
</evidence>
<dbReference type="Pfam" id="PF01276">
    <property type="entry name" value="OKR_DC_1"/>
    <property type="match status" value="1"/>
</dbReference>
<dbReference type="Proteomes" id="UP000824088">
    <property type="component" value="Unassembled WGS sequence"/>
</dbReference>
<gene>
    <name evidence="8" type="ORF">IAD51_02645</name>
</gene>
<dbReference type="Pfam" id="PF03711">
    <property type="entry name" value="OKR_DC_1_C"/>
    <property type="match status" value="1"/>
</dbReference>
<keyword evidence="4" id="KW-0663">Pyridoxal phosphate</keyword>
<evidence type="ECO:0000256" key="5">
    <source>
        <dbReference type="ARBA" id="ARBA00023239"/>
    </source>
</evidence>
<sequence length="485" mass="51546">MYEKLKALSAENVLPMHMPGHKRNLREFPWLGETGGAFDATETEGLDDLHAPAGAIARILGRAEKLWGSRRTFLSVNGSTGGIFAVLAACGNGGVLAARNCHRSVFNAASYLGLRTEYVIPPTVGEYGFFGSVGAAEVGKRLDETGCKAVVVTSPTYEGVLSDTEAIAEQAHARGAVLILDAAHGAHFGLSDAFSGNSGADVVVTSLHKTLPSLTQTALVHVMSDRVDVAAVSAAMSAFVTSSPSYILMAGVEKMLDYLEKKGAERLDMLARELAFFRERTRAFGRLRVFDGEREKFAEVFKTDPSKVYIDCKNCSFGGFELKRRLRAEFGTELESAAPYGALAYVTAGDDADSLARLFSALAALDDEEVARAEGRGKNGVGRELSVGAKGCGTWTPGAKAAEMREALRSPSEIVSLRGAVGRVSADSLWAYPPGVPVILPGERIEENCVRYAESVRLAGGETVAAYGGRKGYIRVALSADAPFS</sequence>
<evidence type="ECO:0000256" key="1">
    <source>
        <dbReference type="ARBA" id="ARBA00001933"/>
    </source>
</evidence>
<evidence type="ECO:0000313" key="8">
    <source>
        <dbReference type="EMBL" id="HIU21125.1"/>
    </source>
</evidence>
<evidence type="ECO:0000259" key="7">
    <source>
        <dbReference type="Pfam" id="PF03711"/>
    </source>
</evidence>
<evidence type="ECO:0000256" key="2">
    <source>
        <dbReference type="ARBA" id="ARBA00010671"/>
    </source>
</evidence>
<keyword evidence="5" id="KW-0456">Lyase</keyword>
<feature type="domain" description="Orn/Lys/Arg decarboxylases family 1 pyridoxal-P attachment site" evidence="6">
    <location>
        <begin position="10"/>
        <end position="267"/>
    </location>
</feature>
<dbReference type="InterPro" id="IPR000310">
    <property type="entry name" value="Orn/Lys/Arg_deCO2ase_major_dom"/>
</dbReference>
<evidence type="ECO:0008006" key="10">
    <source>
        <dbReference type="Google" id="ProtNLM"/>
    </source>
</evidence>
<keyword evidence="3" id="KW-0210">Decarboxylase</keyword>
<dbReference type="InterPro" id="IPR015424">
    <property type="entry name" value="PyrdxlP-dep_Trfase"/>
</dbReference>
<name>A0A9D1L1Y9_9FIRM</name>
<dbReference type="AlphaFoldDB" id="A0A9D1L1Y9"/>